<protein>
    <submittedName>
        <fullName evidence="1">Uncharacterized protein</fullName>
    </submittedName>
</protein>
<sequence length="28" mass="3643">MSTIKIFWRSNCQMQFFFQFRVDRHKNF</sequence>
<proteinExistence type="predicted"/>
<accession>A0A0E9WAL5</accession>
<name>A0A0E9WAL5_ANGAN</name>
<dbReference type="AlphaFoldDB" id="A0A0E9WAL5"/>
<reference evidence="1" key="1">
    <citation type="submission" date="2014-11" db="EMBL/GenBank/DDBJ databases">
        <authorList>
            <person name="Amaro Gonzalez C."/>
        </authorList>
    </citation>
    <scope>NUCLEOTIDE SEQUENCE</scope>
</reference>
<evidence type="ECO:0000313" key="1">
    <source>
        <dbReference type="EMBL" id="JAH86625.1"/>
    </source>
</evidence>
<reference evidence="1" key="2">
    <citation type="journal article" date="2015" name="Fish Shellfish Immunol.">
        <title>Early steps in the European eel (Anguilla anguilla)-Vibrio vulnificus interaction in the gills: Role of the RtxA13 toxin.</title>
        <authorList>
            <person name="Callol A."/>
            <person name="Pajuelo D."/>
            <person name="Ebbesson L."/>
            <person name="Teles M."/>
            <person name="MacKenzie S."/>
            <person name="Amaro C."/>
        </authorList>
    </citation>
    <scope>NUCLEOTIDE SEQUENCE</scope>
</reference>
<organism evidence="1">
    <name type="scientific">Anguilla anguilla</name>
    <name type="common">European freshwater eel</name>
    <name type="synonym">Muraena anguilla</name>
    <dbReference type="NCBI Taxonomy" id="7936"/>
    <lineage>
        <taxon>Eukaryota</taxon>
        <taxon>Metazoa</taxon>
        <taxon>Chordata</taxon>
        <taxon>Craniata</taxon>
        <taxon>Vertebrata</taxon>
        <taxon>Euteleostomi</taxon>
        <taxon>Actinopterygii</taxon>
        <taxon>Neopterygii</taxon>
        <taxon>Teleostei</taxon>
        <taxon>Anguilliformes</taxon>
        <taxon>Anguillidae</taxon>
        <taxon>Anguilla</taxon>
    </lineage>
</organism>
<dbReference type="EMBL" id="GBXM01021952">
    <property type="protein sequence ID" value="JAH86625.1"/>
    <property type="molecule type" value="Transcribed_RNA"/>
</dbReference>